<dbReference type="SUPFAM" id="SSF63817">
    <property type="entry name" value="Sortase"/>
    <property type="match status" value="1"/>
</dbReference>
<comment type="caution">
    <text evidence="3">The sequence shown here is derived from an EMBL/GenBank/DDBJ whole genome shotgun (WGS) entry which is preliminary data.</text>
</comment>
<proteinExistence type="predicted"/>
<dbReference type="Gene3D" id="2.40.260.10">
    <property type="entry name" value="Sortase"/>
    <property type="match status" value="1"/>
</dbReference>
<dbReference type="InterPro" id="IPR023365">
    <property type="entry name" value="Sortase_dom-sf"/>
</dbReference>
<sequence length="235" mass="27843">MKRIIFTLLFVVSFCVAVYSVYILFVNYNKYQQSAGKYEDVKKLYEEANVNEVNTSKQENLKEINSDYVGWISIANTNVNYPVVQGIDNFFYLSHNFYKEEDFVGSIFLDERNSLNPVDQHLILYGHNMKDRSMFGSLRNYLDEEFYRSHKFITFDLLDTTYEWEVFSIYKTEDVDWMKTSFEKDSDFEKFVNNLKQQSIVPIEVEVKKEDRILTLSTCTNATETERVIVHAKLK</sequence>
<dbReference type="InterPro" id="IPR005754">
    <property type="entry name" value="Sortase"/>
</dbReference>
<feature type="active site" description="Acyl-thioester intermediate" evidence="2">
    <location>
        <position position="219"/>
    </location>
</feature>
<dbReference type="AlphaFoldDB" id="A0A5C6W3I2"/>
<evidence type="ECO:0000313" key="4">
    <source>
        <dbReference type="Proteomes" id="UP000321363"/>
    </source>
</evidence>
<dbReference type="Proteomes" id="UP000321363">
    <property type="component" value="Unassembled WGS sequence"/>
</dbReference>
<reference evidence="3 4" key="1">
    <citation type="journal article" date="2005" name="Int. J. Syst. Evol. Microbiol.">
        <title>Bacillus litoralis sp. nov., isolated from a tidal flat of the Yellow Sea in Korea.</title>
        <authorList>
            <person name="Yoon J.H."/>
            <person name="Oh T.K."/>
        </authorList>
    </citation>
    <scope>NUCLEOTIDE SEQUENCE [LARGE SCALE GENOMIC DNA]</scope>
    <source>
        <strain evidence="3 4">SW-211</strain>
    </source>
</reference>
<evidence type="ECO:0000256" key="1">
    <source>
        <dbReference type="ARBA" id="ARBA00022801"/>
    </source>
</evidence>
<dbReference type="CDD" id="cd05826">
    <property type="entry name" value="Sortase_B"/>
    <property type="match status" value="1"/>
</dbReference>
<dbReference type="EMBL" id="VOQF01000005">
    <property type="protein sequence ID" value="TXC90912.1"/>
    <property type="molecule type" value="Genomic_DNA"/>
</dbReference>
<keyword evidence="4" id="KW-1185">Reference proteome</keyword>
<evidence type="ECO:0000313" key="3">
    <source>
        <dbReference type="EMBL" id="TXC90912.1"/>
    </source>
</evidence>
<dbReference type="NCBIfam" id="TIGR03064">
    <property type="entry name" value="sortase_srtB"/>
    <property type="match status" value="1"/>
</dbReference>
<gene>
    <name evidence="3" type="primary">srtB</name>
    <name evidence="3" type="ORF">FS935_08365</name>
</gene>
<evidence type="ECO:0000256" key="2">
    <source>
        <dbReference type="PIRSR" id="PIRSR605754-1"/>
    </source>
</evidence>
<accession>A0A5C6W3I2</accession>
<dbReference type="InterPro" id="IPR009835">
    <property type="entry name" value="SrtB"/>
</dbReference>
<dbReference type="EC" id="3.4.22.71" evidence="3"/>
<dbReference type="Pfam" id="PF04203">
    <property type="entry name" value="Sortase"/>
    <property type="match status" value="1"/>
</dbReference>
<organism evidence="3 4">
    <name type="scientific">Metabacillus litoralis</name>
    <dbReference type="NCBI Taxonomy" id="152268"/>
    <lineage>
        <taxon>Bacteria</taxon>
        <taxon>Bacillati</taxon>
        <taxon>Bacillota</taxon>
        <taxon>Bacilli</taxon>
        <taxon>Bacillales</taxon>
        <taxon>Bacillaceae</taxon>
        <taxon>Metabacillus</taxon>
    </lineage>
</organism>
<feature type="active site" description="Proton donor/acceptor" evidence="2">
    <location>
        <position position="127"/>
    </location>
</feature>
<dbReference type="GO" id="GO:0016787">
    <property type="term" value="F:hydrolase activity"/>
    <property type="evidence" value="ECO:0007669"/>
    <property type="project" value="UniProtKB-KW"/>
</dbReference>
<name>A0A5C6W3I2_9BACI</name>
<keyword evidence="1 3" id="KW-0378">Hydrolase</keyword>
<protein>
    <submittedName>
        <fullName evidence="3">Class B sortase</fullName>
        <ecNumber evidence="3">3.4.22.71</ecNumber>
    </submittedName>
</protein>